<sequence length="96" mass="11363">MSETTLKISVITFCQYHQIAPGFVYALQESGLVQLEEQEEHYYITNEQVDALEKYIRMHYELGINIEGLEVISRLLARMEEMERELRLLRRGEGRL</sequence>
<organism evidence="1 2">
    <name type="scientific">Flavobacterium saliperosum</name>
    <dbReference type="NCBI Taxonomy" id="329186"/>
    <lineage>
        <taxon>Bacteria</taxon>
        <taxon>Pseudomonadati</taxon>
        <taxon>Bacteroidota</taxon>
        <taxon>Flavobacteriia</taxon>
        <taxon>Flavobacteriales</taxon>
        <taxon>Flavobacteriaceae</taxon>
        <taxon>Flavobacterium</taxon>
    </lineage>
</organism>
<accession>A0A1G4VGQ1</accession>
<proteinExistence type="predicted"/>
<dbReference type="Pfam" id="PF13591">
    <property type="entry name" value="MerR_2"/>
    <property type="match status" value="1"/>
</dbReference>
<dbReference type="AlphaFoldDB" id="A0A1G4VGQ1"/>
<gene>
    <name evidence="1" type="ORF">SAMN02927925_01018</name>
</gene>
<dbReference type="RefSeq" id="WP_074460091.1">
    <property type="nucleotide sequence ID" value="NZ_CBCSBQ010000028.1"/>
</dbReference>
<dbReference type="Gene3D" id="1.10.1660.10">
    <property type="match status" value="1"/>
</dbReference>
<dbReference type="Proteomes" id="UP000182124">
    <property type="component" value="Unassembled WGS sequence"/>
</dbReference>
<dbReference type="EMBL" id="FMTY01000002">
    <property type="protein sequence ID" value="SCX06537.1"/>
    <property type="molecule type" value="Genomic_DNA"/>
</dbReference>
<evidence type="ECO:0000313" key="2">
    <source>
        <dbReference type="Proteomes" id="UP000182124"/>
    </source>
</evidence>
<name>A0A1G4VGQ1_9FLAO</name>
<evidence type="ECO:0000313" key="1">
    <source>
        <dbReference type="EMBL" id="SCX06537.1"/>
    </source>
</evidence>
<reference evidence="1 2" key="1">
    <citation type="submission" date="2016-10" db="EMBL/GenBank/DDBJ databases">
        <authorList>
            <person name="de Groot N.N."/>
        </authorList>
    </citation>
    <scope>NUCLEOTIDE SEQUENCE [LARGE SCALE GENOMIC DNA]</scope>
    <source>
        <strain evidence="1 2">CGMCC 1.3801</strain>
    </source>
</reference>
<protein>
    <submittedName>
        <fullName evidence="1">MerR HTH family regulatory protein</fullName>
    </submittedName>
</protein>